<feature type="transmembrane region" description="Helical" evidence="8">
    <location>
        <begin position="98"/>
        <end position="117"/>
    </location>
</feature>
<organism evidence="9 10">
    <name type="scientific">Pseudomonas capsici</name>
    <dbReference type="NCBI Taxonomy" id="2810614"/>
    <lineage>
        <taxon>Bacteria</taxon>
        <taxon>Pseudomonadati</taxon>
        <taxon>Pseudomonadota</taxon>
        <taxon>Gammaproteobacteria</taxon>
        <taxon>Pseudomonadales</taxon>
        <taxon>Pseudomonadaceae</taxon>
        <taxon>Pseudomonas</taxon>
    </lineage>
</organism>
<keyword evidence="7 8" id="KW-0472">Membrane</keyword>
<reference evidence="9 10" key="1">
    <citation type="submission" date="2022-10" db="EMBL/GenBank/DDBJ databases">
        <title>Characterization of Pseudomonas capsici strains from pepper and tomato in Georgia.</title>
        <authorList>
            <person name="Zhao M."/>
            <person name="Dutta B."/>
        </authorList>
    </citation>
    <scope>NUCLEOTIDE SEQUENCE [LARGE SCALE GENOMIC DNA]</scope>
    <source>
        <strain evidence="9 10">Pc20-5</strain>
    </source>
</reference>
<comment type="subcellular location">
    <subcellularLocation>
        <location evidence="1 8">Cell membrane</location>
        <topology evidence="1 8">Multi-pass membrane protein</topology>
    </subcellularLocation>
</comment>
<feature type="transmembrane region" description="Helical" evidence="8">
    <location>
        <begin position="199"/>
        <end position="219"/>
    </location>
</feature>
<keyword evidence="5 8" id="KW-0812">Transmembrane</keyword>
<keyword evidence="6 8" id="KW-1133">Transmembrane helix</keyword>
<dbReference type="GeneID" id="93561213"/>
<feature type="transmembrane region" description="Helical" evidence="8">
    <location>
        <begin position="225"/>
        <end position="243"/>
    </location>
</feature>
<dbReference type="PANTHER" id="PTHR30269:SF37">
    <property type="entry name" value="MEMBRANE TRANSPORTER PROTEIN"/>
    <property type="match status" value="1"/>
</dbReference>
<gene>
    <name evidence="9" type="ORF">OH718_21715</name>
</gene>
<protein>
    <recommendedName>
        <fullName evidence="8">Probable membrane transporter protein</fullName>
    </recommendedName>
</protein>
<evidence type="ECO:0000256" key="4">
    <source>
        <dbReference type="ARBA" id="ARBA00022475"/>
    </source>
</evidence>
<dbReference type="InterPro" id="IPR052017">
    <property type="entry name" value="TSUP"/>
</dbReference>
<proteinExistence type="inferred from homology"/>
<dbReference type="Proteomes" id="UP001207294">
    <property type="component" value="Unassembled WGS sequence"/>
</dbReference>
<comment type="similarity">
    <text evidence="2 8">Belongs to the 4-toluene sulfonate uptake permease (TSUP) (TC 2.A.102) family.</text>
</comment>
<evidence type="ECO:0000256" key="6">
    <source>
        <dbReference type="ARBA" id="ARBA00022989"/>
    </source>
</evidence>
<dbReference type="RefSeq" id="WP_200978288.1">
    <property type="nucleotide sequence ID" value="NZ_JAFGZD010000005.1"/>
</dbReference>
<keyword evidence="3" id="KW-0813">Transport</keyword>
<evidence type="ECO:0000256" key="1">
    <source>
        <dbReference type="ARBA" id="ARBA00004651"/>
    </source>
</evidence>
<evidence type="ECO:0000313" key="10">
    <source>
        <dbReference type="Proteomes" id="UP001207294"/>
    </source>
</evidence>
<dbReference type="PANTHER" id="PTHR30269">
    <property type="entry name" value="TRANSMEMBRANE PROTEIN YFCA"/>
    <property type="match status" value="1"/>
</dbReference>
<dbReference type="Pfam" id="PF01925">
    <property type="entry name" value="TauE"/>
    <property type="match status" value="1"/>
</dbReference>
<evidence type="ECO:0000313" key="9">
    <source>
        <dbReference type="EMBL" id="MCV4379223.1"/>
    </source>
</evidence>
<evidence type="ECO:0000256" key="2">
    <source>
        <dbReference type="ARBA" id="ARBA00009142"/>
    </source>
</evidence>
<dbReference type="EMBL" id="JAOXML010000024">
    <property type="protein sequence ID" value="MCV4379223.1"/>
    <property type="molecule type" value="Genomic_DNA"/>
</dbReference>
<feature type="transmembrane region" description="Helical" evidence="8">
    <location>
        <begin position="169"/>
        <end position="187"/>
    </location>
</feature>
<dbReference type="InterPro" id="IPR002781">
    <property type="entry name" value="TM_pro_TauE-like"/>
</dbReference>
<accession>A0ABT3C2A9</accession>
<comment type="caution">
    <text evidence="9">The sequence shown here is derived from an EMBL/GenBank/DDBJ whole genome shotgun (WGS) entry which is preliminary data.</text>
</comment>
<evidence type="ECO:0000256" key="8">
    <source>
        <dbReference type="RuleBase" id="RU363041"/>
    </source>
</evidence>
<sequence>MSFESIALLITGAAAGGFINGLAGFGTALFSLGIWLQIMPTWQAVAIVAAMSVASGLQSLWLIRKDLNSGLSKLPRFLLPALAGLPAGAAILEMINGQVLKMVIAGFMLLYGAFFTLRRSLPQFSRPMPVVDSLIGLSGGFLGGIASLSGPLPTMWCAMQPWTKTETSAVLRPYNVVILAIAVMIFARNGYYSSDTLVMMAIALPATLIASKLGVAVFYRLNDGQFRRVIIWLMFISGVLLATHQLAQR</sequence>
<evidence type="ECO:0000256" key="7">
    <source>
        <dbReference type="ARBA" id="ARBA00023136"/>
    </source>
</evidence>
<name>A0ABT3C2A9_9PSED</name>
<feature type="transmembrane region" description="Helical" evidence="8">
    <location>
        <begin position="42"/>
        <end position="62"/>
    </location>
</feature>
<feature type="transmembrane region" description="Helical" evidence="8">
    <location>
        <begin position="7"/>
        <end position="36"/>
    </location>
</feature>
<evidence type="ECO:0000256" key="5">
    <source>
        <dbReference type="ARBA" id="ARBA00022692"/>
    </source>
</evidence>
<keyword evidence="10" id="KW-1185">Reference proteome</keyword>
<evidence type="ECO:0000256" key="3">
    <source>
        <dbReference type="ARBA" id="ARBA00022448"/>
    </source>
</evidence>
<keyword evidence="4 8" id="KW-1003">Cell membrane</keyword>
<feature type="transmembrane region" description="Helical" evidence="8">
    <location>
        <begin position="129"/>
        <end position="149"/>
    </location>
</feature>